<feature type="region of interest" description="Disordered" evidence="5">
    <location>
        <begin position="232"/>
        <end position="273"/>
    </location>
</feature>
<dbReference type="EMBL" id="MSFO01000002">
    <property type="protein sequence ID" value="PLB51721.1"/>
    <property type="molecule type" value="Genomic_DNA"/>
</dbReference>
<dbReference type="OrthoDB" id="4506341at2759"/>
<evidence type="ECO:0000256" key="5">
    <source>
        <dbReference type="SAM" id="MobiDB-lite"/>
    </source>
</evidence>
<dbReference type="InterPro" id="IPR051694">
    <property type="entry name" value="Immunoregulatory_rcpt-like"/>
</dbReference>
<sequence length="273" mass="28774">MRHSISTTLAITELFSASVWAATCYHSNGTSHTTDESKICAFNDLQGQCCGLSDICLKNGLCKTTGSVTSYWRDTCSNSNWTLAHCLQECTGHGGNSLMTPCDEKNKDYSRTWCCGTSKACCDTDSAITVDVNLFLESTSTTTSSTSATSTLALASTSTSTSTSPSTSLPDTSSTSSDTQSSASLSQGAKVGIGVGVAVAGVLIIIALLWLFLMRRSRKTKNLGSGARAASASSWAIRQPIPPQELGANDAHEVSASDRDTVHELPGEMEVRR</sequence>
<name>A0A2I2GFS9_9EURO</name>
<evidence type="ECO:0000256" key="4">
    <source>
        <dbReference type="ARBA" id="ARBA00023136"/>
    </source>
</evidence>
<dbReference type="GeneID" id="36556228"/>
<feature type="transmembrane region" description="Helical" evidence="6">
    <location>
        <begin position="191"/>
        <end position="213"/>
    </location>
</feature>
<proteinExistence type="predicted"/>
<dbReference type="STRING" id="1392250.A0A2I2GFS9"/>
<dbReference type="VEuPathDB" id="FungiDB:P170DRAFT_433589"/>
<evidence type="ECO:0000313" key="8">
    <source>
        <dbReference type="EMBL" id="PLB51721.1"/>
    </source>
</evidence>
<accession>A0A2I2GFS9</accession>
<feature type="signal peptide" evidence="7">
    <location>
        <begin position="1"/>
        <end position="21"/>
    </location>
</feature>
<gene>
    <name evidence="8" type="ORF">P170DRAFT_433589</name>
</gene>
<dbReference type="PANTHER" id="PTHR15549">
    <property type="entry name" value="PAIRED IMMUNOGLOBULIN-LIKE TYPE 2 RECEPTOR"/>
    <property type="match status" value="1"/>
</dbReference>
<feature type="compositionally biased region" description="Basic and acidic residues" evidence="5">
    <location>
        <begin position="250"/>
        <end position="273"/>
    </location>
</feature>
<comment type="subcellular location">
    <subcellularLocation>
        <location evidence="1">Membrane</location>
        <topology evidence="1">Single-pass membrane protein</topology>
    </subcellularLocation>
</comment>
<dbReference type="PANTHER" id="PTHR15549:SF26">
    <property type="entry name" value="AXIAL BUDDING PATTERN PROTEIN 2-RELATED"/>
    <property type="match status" value="1"/>
</dbReference>
<evidence type="ECO:0000313" key="9">
    <source>
        <dbReference type="Proteomes" id="UP000234275"/>
    </source>
</evidence>
<keyword evidence="9" id="KW-1185">Reference proteome</keyword>
<comment type="caution">
    <text evidence="8">The sequence shown here is derived from an EMBL/GenBank/DDBJ whole genome shotgun (WGS) entry which is preliminary data.</text>
</comment>
<reference evidence="8 9" key="1">
    <citation type="submission" date="2016-12" db="EMBL/GenBank/DDBJ databases">
        <title>The genomes of Aspergillus section Nigri reveals drivers in fungal speciation.</title>
        <authorList>
            <consortium name="DOE Joint Genome Institute"/>
            <person name="Vesth T.C."/>
            <person name="Nybo J."/>
            <person name="Theobald S."/>
            <person name="Brandl J."/>
            <person name="Frisvad J.C."/>
            <person name="Nielsen K.F."/>
            <person name="Lyhne E.K."/>
            <person name="Kogle M.E."/>
            <person name="Kuo A."/>
            <person name="Riley R."/>
            <person name="Clum A."/>
            <person name="Nolan M."/>
            <person name="Lipzen A."/>
            <person name="Salamov A."/>
            <person name="Henrissat B."/>
            <person name="Wiebenga A."/>
            <person name="De Vries R.P."/>
            <person name="Grigoriev I.V."/>
            <person name="Mortensen U.H."/>
            <person name="Andersen M.R."/>
            <person name="Baker S.E."/>
        </authorList>
    </citation>
    <scope>NUCLEOTIDE SEQUENCE [LARGE SCALE GENOMIC DNA]</scope>
    <source>
        <strain evidence="8 9">IBT 23096</strain>
    </source>
</reference>
<evidence type="ECO:0008006" key="10">
    <source>
        <dbReference type="Google" id="ProtNLM"/>
    </source>
</evidence>
<keyword evidence="3 6" id="KW-1133">Transmembrane helix</keyword>
<dbReference type="Proteomes" id="UP000234275">
    <property type="component" value="Unassembled WGS sequence"/>
</dbReference>
<keyword evidence="2 6" id="KW-0812">Transmembrane</keyword>
<dbReference type="GO" id="GO:0016020">
    <property type="term" value="C:membrane"/>
    <property type="evidence" value="ECO:0007669"/>
    <property type="project" value="UniProtKB-SubCell"/>
</dbReference>
<feature type="region of interest" description="Disordered" evidence="5">
    <location>
        <begin position="157"/>
        <end position="183"/>
    </location>
</feature>
<organism evidence="8 9">
    <name type="scientific">Aspergillus steynii IBT 23096</name>
    <dbReference type="NCBI Taxonomy" id="1392250"/>
    <lineage>
        <taxon>Eukaryota</taxon>
        <taxon>Fungi</taxon>
        <taxon>Dikarya</taxon>
        <taxon>Ascomycota</taxon>
        <taxon>Pezizomycotina</taxon>
        <taxon>Eurotiomycetes</taxon>
        <taxon>Eurotiomycetidae</taxon>
        <taxon>Eurotiales</taxon>
        <taxon>Aspergillaceae</taxon>
        <taxon>Aspergillus</taxon>
        <taxon>Aspergillus subgen. Circumdati</taxon>
    </lineage>
</organism>
<dbReference type="AlphaFoldDB" id="A0A2I2GFS9"/>
<keyword evidence="7" id="KW-0732">Signal</keyword>
<evidence type="ECO:0000256" key="3">
    <source>
        <dbReference type="ARBA" id="ARBA00022989"/>
    </source>
</evidence>
<protein>
    <recommendedName>
        <fullName evidence="10">Mid2 domain-containing protein</fullName>
    </recommendedName>
</protein>
<evidence type="ECO:0000256" key="7">
    <source>
        <dbReference type="SAM" id="SignalP"/>
    </source>
</evidence>
<evidence type="ECO:0000256" key="6">
    <source>
        <dbReference type="SAM" id="Phobius"/>
    </source>
</evidence>
<evidence type="ECO:0000256" key="2">
    <source>
        <dbReference type="ARBA" id="ARBA00022692"/>
    </source>
</evidence>
<evidence type="ECO:0000256" key="1">
    <source>
        <dbReference type="ARBA" id="ARBA00004167"/>
    </source>
</evidence>
<dbReference type="GO" id="GO:0071944">
    <property type="term" value="C:cell periphery"/>
    <property type="evidence" value="ECO:0007669"/>
    <property type="project" value="UniProtKB-ARBA"/>
</dbReference>
<keyword evidence="4 6" id="KW-0472">Membrane</keyword>
<feature type="chain" id="PRO_5014162917" description="Mid2 domain-containing protein" evidence="7">
    <location>
        <begin position="22"/>
        <end position="273"/>
    </location>
</feature>
<dbReference type="RefSeq" id="XP_024707023.1">
    <property type="nucleotide sequence ID" value="XM_024848529.1"/>
</dbReference>